<keyword evidence="3" id="KW-1185">Reference proteome</keyword>
<dbReference type="EMBL" id="BX284606">
    <property type="protein sequence ID" value="CCD66327.1"/>
    <property type="molecule type" value="Genomic_DNA"/>
</dbReference>
<dbReference type="eggNOG" id="KOG2801">
    <property type="taxonomic scope" value="Eukaryota"/>
</dbReference>
<dbReference type="AlphaFoldDB" id="G1K0V5"/>
<feature type="compositionally biased region" description="Basic and acidic residues" evidence="1">
    <location>
        <begin position="1"/>
        <end position="21"/>
    </location>
</feature>
<reference evidence="2 3" key="1">
    <citation type="journal article" date="1998" name="Science">
        <title>Genome sequence of the nematode C. elegans: a platform for investigating biology.</title>
        <authorList>
            <consortium name="The C. elegans sequencing consortium"/>
            <person name="Sulson J.E."/>
            <person name="Waterston R."/>
        </authorList>
    </citation>
    <scope>NUCLEOTIDE SEQUENCE [LARGE SCALE GENOMIC DNA]</scope>
    <source>
        <strain evidence="2 3">Bristol N2</strain>
    </source>
</reference>
<evidence type="ECO:0000313" key="2">
    <source>
        <dbReference type="EMBL" id="CCD66327.1"/>
    </source>
</evidence>
<proteinExistence type="predicted"/>
<evidence type="ECO:0000313" key="4">
    <source>
        <dbReference type="WormBase" id="C31H2.14"/>
    </source>
</evidence>
<dbReference type="GeneID" id="13220525"/>
<dbReference type="RefSeq" id="NP_001379753.1">
    <property type="nucleotide sequence ID" value="NM_001392773.1"/>
</dbReference>
<organism evidence="2 3">
    <name type="scientific">Caenorhabditis elegans</name>
    <dbReference type="NCBI Taxonomy" id="6239"/>
    <lineage>
        <taxon>Eukaryota</taxon>
        <taxon>Metazoa</taxon>
        <taxon>Ecdysozoa</taxon>
        <taxon>Nematoda</taxon>
        <taxon>Chromadorea</taxon>
        <taxon>Rhabditida</taxon>
        <taxon>Rhabditina</taxon>
        <taxon>Rhabditomorpha</taxon>
        <taxon>Rhabditoidea</taxon>
        <taxon>Rhabditidae</taxon>
        <taxon>Peloderinae</taxon>
        <taxon>Caenorhabditis</taxon>
    </lineage>
</organism>
<dbReference type="OMA" id="FFIPFNG"/>
<dbReference type="CTD" id="13220525"/>
<accession>G1K0V5</accession>
<evidence type="ECO:0000313" key="3">
    <source>
        <dbReference type="Proteomes" id="UP000001940"/>
    </source>
</evidence>
<evidence type="ECO:0000256" key="1">
    <source>
        <dbReference type="SAM" id="MobiDB-lite"/>
    </source>
</evidence>
<feature type="region of interest" description="Disordered" evidence="1">
    <location>
        <begin position="1"/>
        <end position="59"/>
    </location>
</feature>
<dbReference type="OrthoDB" id="10479312at2759"/>
<protein>
    <submittedName>
        <fullName evidence="2">Ovule protein</fullName>
    </submittedName>
</protein>
<dbReference type="FunCoup" id="G1K0V5">
    <property type="interactions" value="312"/>
</dbReference>
<dbReference type="Bgee" id="WBGene00206484">
    <property type="expression patterns" value="Expressed in adult organism and 3 other cell types or tissues"/>
</dbReference>
<dbReference type="KEGG" id="cel:CELE_C31H2.14"/>
<gene>
    <name evidence="2 4" type="ORF">C31H2.14</name>
    <name evidence="2" type="ORF">CELE_C31H2.14</name>
</gene>
<name>G1K0V5_CAEEL</name>
<dbReference type="PaxDb" id="6239-C31H2.14"/>
<dbReference type="InParanoid" id="G1K0V5"/>
<dbReference type="Proteomes" id="UP000001940">
    <property type="component" value="Chromosome X"/>
</dbReference>
<dbReference type="HOGENOM" id="CLU_2707047_0_0_1"/>
<sequence>MDSRNNERLSKRVYAEGEPASKRHCSQLSEKSSRYSKPFNGQLEEKNKVQPAKRNAPQDNLSAQIYVRKLAVF</sequence>
<dbReference type="WormBase" id="C31H2.14">
    <property type="protein sequence ID" value="CE46322"/>
    <property type="gene ID" value="WBGene00206484"/>
</dbReference>
<dbReference type="AGR" id="WB:WBGene00206484"/>